<gene>
    <name evidence="2" type="primary">KLKB1</name>
</gene>
<proteinExistence type="predicted"/>
<sequence length="633" mass="70588">MILFCQAAYLISLFATISCECLTQRYKNTFFRGGDITSMYTPNDKHCQMMCTFHPRCLLFSFLPASSTTNTQKRFGCFLKESVTGILPRVPKPGAISGHSLKHCGRQITACYGEVHNGIDMKGVNLNVSKVSSVGECQKSCTNNIHCHFFTYATASFHNADFRNNCLLKTSPRGTPTSINMLDNVISGFSLKPCARSELGCRMNIFQHLAFSDVDVAQVVTPDPFVCQTICTYHPKCFFFTFYTNTWNVQSQRNVCFLKTSRSGTPTFSTPQPNATSGYSILTCKRHLPELCHSNIYAAVDFGGEELNVTFVKDVNVCQETCTKMARCQFFTYSLLPKDCQGEKCKCSLKLSVDGSPTAITHGTKGSSGYSLRLCKTVNHSVCTTNANARIVGGTDSTWGEWPWQVSLQATLKTQSHLCGGSIIGQHWILTAAHCFDGLSSPDIWRVYGGLLNLSEITKETPFSQVKEILIHEHYKISEGDHDIALVKLETPLNYTEFQKPICLPSKDDIYTFYTNCWITGWGFTKEQGEIQSILQKAKIPLVSNEECQTRYRDYEITKQMICAGYKEGGTDACKGDSGGPLVCKHTGIWHLVGITSWGGGCARKEQPGVYTKVAEYLDWILEKTRKMPDTLR</sequence>
<protein>
    <submittedName>
        <fullName evidence="2">Plasma kallikrein isoform X1</fullName>
    </submittedName>
</protein>
<accession>A0AC55CTL5</accession>
<organism evidence="1 2">
    <name type="scientific">Echinops telfairi</name>
    <name type="common">Lesser hedgehog tenrec</name>
    <dbReference type="NCBI Taxonomy" id="9371"/>
    <lineage>
        <taxon>Eukaryota</taxon>
        <taxon>Metazoa</taxon>
        <taxon>Chordata</taxon>
        <taxon>Craniata</taxon>
        <taxon>Vertebrata</taxon>
        <taxon>Euteleostomi</taxon>
        <taxon>Mammalia</taxon>
        <taxon>Eutheria</taxon>
        <taxon>Afrotheria</taxon>
        <taxon>Tenrecidae</taxon>
        <taxon>Tenrecinae</taxon>
        <taxon>Echinops</taxon>
    </lineage>
</organism>
<name>A0AC55CTL5_ECHTE</name>
<evidence type="ECO:0000313" key="1">
    <source>
        <dbReference type="Proteomes" id="UP000694863"/>
    </source>
</evidence>
<reference evidence="2" key="1">
    <citation type="submission" date="2025-08" db="UniProtKB">
        <authorList>
            <consortium name="RefSeq"/>
        </authorList>
    </citation>
    <scope>IDENTIFICATION</scope>
</reference>
<keyword evidence="1" id="KW-1185">Reference proteome</keyword>
<evidence type="ECO:0000313" key="2">
    <source>
        <dbReference type="RefSeq" id="XP_045142838.1"/>
    </source>
</evidence>
<dbReference type="Proteomes" id="UP000694863">
    <property type="component" value="Unplaced"/>
</dbReference>
<dbReference type="RefSeq" id="XP_045142838.1">
    <property type="nucleotide sequence ID" value="XM_045286903.1"/>
</dbReference>